<gene>
    <name evidence="1" type="ORF">ACFPXP_18245</name>
</gene>
<dbReference type="Proteomes" id="UP001596250">
    <property type="component" value="Unassembled WGS sequence"/>
</dbReference>
<reference evidence="2" key="1">
    <citation type="journal article" date="2019" name="Int. J. Syst. Evol. Microbiol.">
        <title>The Global Catalogue of Microorganisms (GCM) 10K type strain sequencing project: providing services to taxonomists for standard genome sequencing and annotation.</title>
        <authorList>
            <consortium name="The Broad Institute Genomics Platform"/>
            <consortium name="The Broad Institute Genome Sequencing Center for Infectious Disease"/>
            <person name="Wu L."/>
            <person name="Ma J."/>
        </authorList>
    </citation>
    <scope>NUCLEOTIDE SEQUENCE [LARGE SCALE GENOMIC DNA]</scope>
    <source>
        <strain evidence="2">CCM 8749</strain>
    </source>
</reference>
<dbReference type="EMBL" id="JBHSQV010000180">
    <property type="protein sequence ID" value="MFC5988348.1"/>
    <property type="molecule type" value="Genomic_DNA"/>
</dbReference>
<name>A0ABW1IU28_9BACL</name>
<evidence type="ECO:0000313" key="2">
    <source>
        <dbReference type="Proteomes" id="UP001596250"/>
    </source>
</evidence>
<dbReference type="RefSeq" id="WP_379895816.1">
    <property type="nucleotide sequence ID" value="NZ_CBCSCT010000016.1"/>
</dbReference>
<evidence type="ECO:0000313" key="1">
    <source>
        <dbReference type="EMBL" id="MFC5988348.1"/>
    </source>
</evidence>
<organism evidence="1 2">
    <name type="scientific">Marinicrinis lubricantis</name>
    <dbReference type="NCBI Taxonomy" id="2086470"/>
    <lineage>
        <taxon>Bacteria</taxon>
        <taxon>Bacillati</taxon>
        <taxon>Bacillota</taxon>
        <taxon>Bacilli</taxon>
        <taxon>Bacillales</taxon>
        <taxon>Paenibacillaceae</taxon>
    </lineage>
</organism>
<sequence>MIRFKHVYQFKSQQRAAFSLYFQQNLIPELAKYQMECLFHGLIEGRDEMFAIWQAPDEAAHLHAMERLEADEQIQQLIGFQTHRIETGTTISSPQYAAVTVFVTNDKGEVLLVRNLQRGSCLAGESK</sequence>
<accession>A0ABW1IU28</accession>
<comment type="caution">
    <text evidence="1">The sequence shown here is derived from an EMBL/GenBank/DDBJ whole genome shotgun (WGS) entry which is preliminary data.</text>
</comment>
<keyword evidence="2" id="KW-1185">Reference proteome</keyword>
<proteinExistence type="predicted"/>
<protein>
    <recommendedName>
        <fullName evidence="3">NIPSNAP protein</fullName>
    </recommendedName>
</protein>
<evidence type="ECO:0008006" key="3">
    <source>
        <dbReference type="Google" id="ProtNLM"/>
    </source>
</evidence>